<dbReference type="AlphaFoldDB" id="A2DTY0"/>
<keyword evidence="5 10" id="KW-0378">Hydrolase</keyword>
<proteinExistence type="inferred from homology"/>
<dbReference type="EMBL" id="DS113246">
    <property type="protein sequence ID" value="EAY16127.1"/>
    <property type="molecule type" value="Genomic_DNA"/>
</dbReference>
<dbReference type="InterPro" id="IPR013780">
    <property type="entry name" value="Glyco_hydro_b"/>
</dbReference>
<dbReference type="STRING" id="5722.A2DTY0"/>
<dbReference type="GO" id="GO:0005783">
    <property type="term" value="C:endoplasmic reticulum"/>
    <property type="evidence" value="ECO:0007669"/>
    <property type="project" value="UniProtKB-SubCell"/>
</dbReference>
<evidence type="ECO:0000256" key="4">
    <source>
        <dbReference type="ARBA" id="ARBA00022729"/>
    </source>
</evidence>
<keyword evidence="15" id="KW-1185">Reference proteome</keyword>
<sequence>MRDRYIKDQIWKIDPNSIMYNNTEYDTFVIDSNYTNRFNLRINILRNKTAHIKLSPAEKESFNRFDIEHEPTIIDQGFISNYSEIEVTRDDVKSTISSSNAKVVVKHNPFSLIINDQNGEAIVLNIDNSLVFETKRSKEKTPELFKENYFGGVTDVFKNGPTSVAMTFRLKGKETRLSGLPAHTLPLSLENTTEPIRFFNTDINEFELNSEMAMYGSVPLLFMHSLDRSIGVFWSNPSETFIDIMNSQDRSYSDARFMSEGGFIDVYVFLGDPCEVSDSYTQLTGRPQLTPMFALGFHQCRWGYMTQSEIEEISSKLDNFGIPHDVMWLDLDHVDNRKYFTFRKHNFPDPKKMLKNLEKDGRYLVALSDPHMVAENDYYLYKEANSNNYLVKTRDNNVYFGNCWPGRSVWPDYFNPAVRAWWETLYSFKHYKESARNLYPWNDMNEISVFDSPDNTAPRDLIHYGNLEEREVHNAYGHLMVSSTWCCLRKRTKQPMRPFILSRSFFAGSQKYIYTWIGDNVASYEHMRNSLQMMMSFGLGEMIYTGADVGGFFNSPDETLLSRWFAVGAWIYPFFREHCHHLSEYREVYKLKEEASRELSKTAIHERYKILPYWYTLAREANLTGKPIIRPMWYEFPRDEKVLDVYDQVMLGSDLLIVPFLDKGQTDRKFIKPNSTKWYDFRTLQLYDSDVAKYIDGNTLVLMKAGTIIPMKSRIRKSAKMMFYDPFTLVIALDEKGFAQGKLYVDDGESEEFEKGSFVYREFTFENGTLINRAVPPRTMNKFGYKYDVTIERIKITGLKEPKSIKGPKGRIDFDYEDSVLTIRKPNLLIRDDWSVALEFDNNQYIDSKEI</sequence>
<dbReference type="CDD" id="cd06603">
    <property type="entry name" value="GH31_GANC_GANAB_alpha"/>
    <property type="match status" value="1"/>
</dbReference>
<dbReference type="SUPFAM" id="SSF74650">
    <property type="entry name" value="Galactose mutarotase-like"/>
    <property type="match status" value="1"/>
</dbReference>
<dbReference type="InterPro" id="IPR025887">
    <property type="entry name" value="Glyco_hydro_31_N_dom"/>
</dbReference>
<evidence type="ECO:0000259" key="12">
    <source>
        <dbReference type="Pfam" id="PF13802"/>
    </source>
</evidence>
<dbReference type="VEuPathDB" id="TrichDB:TVAG_465150"/>
<feature type="domain" description="Glycoside hydrolase family 31 N-terminal" evidence="12">
    <location>
        <begin position="40"/>
        <end position="243"/>
    </location>
</feature>
<keyword evidence="7" id="KW-0325">Glycoprotein</keyword>
<dbReference type="Proteomes" id="UP000001542">
    <property type="component" value="Unassembled WGS sequence"/>
</dbReference>
<name>A2DTY0_TRIV3</name>
<evidence type="ECO:0000259" key="13">
    <source>
        <dbReference type="Pfam" id="PF21365"/>
    </source>
</evidence>
<evidence type="ECO:0000256" key="1">
    <source>
        <dbReference type="ARBA" id="ARBA00004240"/>
    </source>
</evidence>
<comment type="pathway">
    <text evidence="2">Glycan metabolism; N-glycan metabolism.</text>
</comment>
<dbReference type="Gene3D" id="2.60.40.1180">
    <property type="entry name" value="Golgi alpha-mannosidase II"/>
    <property type="match status" value="2"/>
</dbReference>
<comment type="subcellular location">
    <subcellularLocation>
        <location evidence="1">Endoplasmic reticulum</location>
    </subcellularLocation>
</comment>
<evidence type="ECO:0000313" key="15">
    <source>
        <dbReference type="Proteomes" id="UP000001542"/>
    </source>
</evidence>
<dbReference type="Gene3D" id="2.60.40.1760">
    <property type="entry name" value="glycosyl hydrolase (family 31)"/>
    <property type="match status" value="1"/>
</dbReference>
<dbReference type="SUPFAM" id="SSF51445">
    <property type="entry name" value="(Trans)glycosidases"/>
    <property type="match status" value="1"/>
</dbReference>
<accession>A2DTY0</accession>
<dbReference type="PANTHER" id="PTHR22762">
    <property type="entry name" value="ALPHA-GLUCOSIDASE"/>
    <property type="match status" value="1"/>
</dbReference>
<dbReference type="InterPro" id="IPR011013">
    <property type="entry name" value="Gal_mutarotase_sf_dom"/>
</dbReference>
<dbReference type="CDD" id="cd14752">
    <property type="entry name" value="GH31_N"/>
    <property type="match status" value="1"/>
</dbReference>
<reference evidence="14" key="2">
    <citation type="journal article" date="2007" name="Science">
        <title>Draft genome sequence of the sexually transmitted pathogen Trichomonas vaginalis.</title>
        <authorList>
            <person name="Carlton J.M."/>
            <person name="Hirt R.P."/>
            <person name="Silva J.C."/>
            <person name="Delcher A.L."/>
            <person name="Schatz M."/>
            <person name="Zhao Q."/>
            <person name="Wortman J.R."/>
            <person name="Bidwell S.L."/>
            <person name="Alsmark U.C.M."/>
            <person name="Besteiro S."/>
            <person name="Sicheritz-Ponten T."/>
            <person name="Noel C.J."/>
            <person name="Dacks J.B."/>
            <person name="Foster P.G."/>
            <person name="Simillion C."/>
            <person name="Van de Peer Y."/>
            <person name="Miranda-Saavedra D."/>
            <person name="Barton G.J."/>
            <person name="Westrop G.D."/>
            <person name="Mueller S."/>
            <person name="Dessi D."/>
            <person name="Fiori P.L."/>
            <person name="Ren Q."/>
            <person name="Paulsen I."/>
            <person name="Zhang H."/>
            <person name="Bastida-Corcuera F.D."/>
            <person name="Simoes-Barbosa A."/>
            <person name="Brown M.T."/>
            <person name="Hayes R.D."/>
            <person name="Mukherjee M."/>
            <person name="Okumura C.Y."/>
            <person name="Schneider R."/>
            <person name="Smith A.J."/>
            <person name="Vanacova S."/>
            <person name="Villalvazo M."/>
            <person name="Haas B.J."/>
            <person name="Pertea M."/>
            <person name="Feldblyum T.V."/>
            <person name="Utterback T.R."/>
            <person name="Shu C.L."/>
            <person name="Osoegawa K."/>
            <person name="de Jong P.J."/>
            <person name="Hrdy I."/>
            <person name="Horvathova L."/>
            <person name="Zubacova Z."/>
            <person name="Dolezal P."/>
            <person name="Malik S.B."/>
            <person name="Logsdon J.M. Jr."/>
            <person name="Henze K."/>
            <person name="Gupta A."/>
            <person name="Wang C.C."/>
            <person name="Dunne R.L."/>
            <person name="Upcroft J.A."/>
            <person name="Upcroft P."/>
            <person name="White O."/>
            <person name="Salzberg S.L."/>
            <person name="Tang P."/>
            <person name="Chiu C.-H."/>
            <person name="Lee Y.-S."/>
            <person name="Embley T.M."/>
            <person name="Coombs G.H."/>
            <person name="Mottram J.C."/>
            <person name="Tachezy J."/>
            <person name="Fraser-Liggett C.M."/>
            <person name="Johnson P.J."/>
        </authorList>
    </citation>
    <scope>NUCLEOTIDE SEQUENCE [LARGE SCALE GENOMIC DNA]</scope>
    <source>
        <strain evidence="14">G3</strain>
    </source>
</reference>
<evidence type="ECO:0000256" key="10">
    <source>
        <dbReference type="RuleBase" id="RU361185"/>
    </source>
</evidence>
<feature type="domain" description="Glycosyl hydrolase family 31 C-terminal" evidence="13">
    <location>
        <begin position="625"/>
        <end position="709"/>
    </location>
</feature>
<dbReference type="GO" id="GO:0030246">
    <property type="term" value="F:carbohydrate binding"/>
    <property type="evidence" value="ECO:0007669"/>
    <property type="project" value="InterPro"/>
</dbReference>
<dbReference type="Pfam" id="PF01055">
    <property type="entry name" value="Glyco_hydro_31_2nd"/>
    <property type="match status" value="1"/>
</dbReference>
<comment type="similarity">
    <text evidence="3 10">Belongs to the glycosyl hydrolase 31 family.</text>
</comment>
<dbReference type="InParanoid" id="A2DTY0"/>
<dbReference type="InterPro" id="IPR048395">
    <property type="entry name" value="Glyco_hydro_31_C"/>
</dbReference>
<dbReference type="GO" id="GO:0006491">
    <property type="term" value="P:N-glycan processing"/>
    <property type="evidence" value="ECO:0000318"/>
    <property type="project" value="GO_Central"/>
</dbReference>
<dbReference type="RefSeq" id="XP_001328350.1">
    <property type="nucleotide sequence ID" value="XM_001328315.1"/>
</dbReference>
<organism evidence="14 15">
    <name type="scientific">Trichomonas vaginalis (strain ATCC PRA-98 / G3)</name>
    <dbReference type="NCBI Taxonomy" id="412133"/>
    <lineage>
        <taxon>Eukaryota</taxon>
        <taxon>Metamonada</taxon>
        <taxon>Parabasalia</taxon>
        <taxon>Trichomonadida</taxon>
        <taxon>Trichomonadidae</taxon>
        <taxon>Trichomonas</taxon>
    </lineage>
</organism>
<keyword evidence="6" id="KW-0256">Endoplasmic reticulum</keyword>
<keyword evidence="4" id="KW-0732">Signal</keyword>
<evidence type="ECO:0000256" key="6">
    <source>
        <dbReference type="ARBA" id="ARBA00022824"/>
    </source>
</evidence>
<feature type="domain" description="Glycoside hydrolase family 31 TIM barrel" evidence="11">
    <location>
        <begin position="287"/>
        <end position="617"/>
    </location>
</feature>
<dbReference type="OMA" id="TVHQPLW"/>
<dbReference type="SUPFAM" id="SSF51011">
    <property type="entry name" value="Glycosyl hydrolase domain"/>
    <property type="match status" value="1"/>
</dbReference>
<dbReference type="SMR" id="A2DTY0"/>
<evidence type="ECO:0000256" key="2">
    <source>
        <dbReference type="ARBA" id="ARBA00004833"/>
    </source>
</evidence>
<evidence type="ECO:0000256" key="9">
    <source>
        <dbReference type="ARBA" id="ARBA00042895"/>
    </source>
</evidence>
<dbReference type="GO" id="GO:0005975">
    <property type="term" value="P:carbohydrate metabolic process"/>
    <property type="evidence" value="ECO:0007669"/>
    <property type="project" value="InterPro"/>
</dbReference>
<dbReference type="Pfam" id="PF21365">
    <property type="entry name" value="Glyco_hydro_31_3rd"/>
    <property type="match status" value="1"/>
</dbReference>
<dbReference type="Pfam" id="PF13802">
    <property type="entry name" value="Gal_mutarotas_2"/>
    <property type="match status" value="1"/>
</dbReference>
<dbReference type="GO" id="GO:0090599">
    <property type="term" value="F:alpha-glucosidase activity"/>
    <property type="evidence" value="ECO:0000318"/>
    <property type="project" value="GO_Central"/>
</dbReference>
<dbReference type="FunCoup" id="A2DTY0">
    <property type="interactions" value="594"/>
</dbReference>
<dbReference type="OrthoDB" id="3237269at2759"/>
<dbReference type="VEuPathDB" id="TrichDB:TVAGG3_0719050"/>
<evidence type="ECO:0000256" key="3">
    <source>
        <dbReference type="ARBA" id="ARBA00007806"/>
    </source>
</evidence>
<evidence type="ECO:0000256" key="5">
    <source>
        <dbReference type="ARBA" id="ARBA00022801"/>
    </source>
</evidence>
<gene>
    <name evidence="14" type="ORF">TVAG_465150</name>
</gene>
<dbReference type="eggNOG" id="KOG1066">
    <property type="taxonomic scope" value="Eukaryota"/>
</dbReference>
<evidence type="ECO:0000256" key="8">
    <source>
        <dbReference type="ARBA" id="ARBA00023295"/>
    </source>
</evidence>
<dbReference type="KEGG" id="tva:4774134"/>
<reference evidence="14" key="1">
    <citation type="submission" date="2006-10" db="EMBL/GenBank/DDBJ databases">
        <authorList>
            <person name="Amadeo P."/>
            <person name="Zhao Q."/>
            <person name="Wortman J."/>
            <person name="Fraser-Liggett C."/>
            <person name="Carlton J."/>
        </authorList>
    </citation>
    <scope>NUCLEOTIDE SEQUENCE</scope>
    <source>
        <strain evidence="14">G3</strain>
    </source>
</reference>
<protein>
    <recommendedName>
        <fullName evidence="9">Glucosidase II subunit alpha</fullName>
    </recommendedName>
</protein>
<dbReference type="Gene3D" id="3.20.20.80">
    <property type="entry name" value="Glycosidases"/>
    <property type="match status" value="2"/>
</dbReference>
<keyword evidence="8 10" id="KW-0326">Glycosidase</keyword>
<dbReference type="InterPro" id="IPR000322">
    <property type="entry name" value="Glyco_hydro_31_TIM"/>
</dbReference>
<evidence type="ECO:0000259" key="11">
    <source>
        <dbReference type="Pfam" id="PF01055"/>
    </source>
</evidence>
<dbReference type="PANTHER" id="PTHR22762:SF54">
    <property type="entry name" value="BCDNA.GH04962"/>
    <property type="match status" value="1"/>
</dbReference>
<dbReference type="InterPro" id="IPR017853">
    <property type="entry name" value="GH"/>
</dbReference>
<evidence type="ECO:0000256" key="7">
    <source>
        <dbReference type="ARBA" id="ARBA00023180"/>
    </source>
</evidence>
<evidence type="ECO:0000313" key="14">
    <source>
        <dbReference type="EMBL" id="EAY16127.1"/>
    </source>
</evidence>